<accession>A0ABN0AIA3</accession>
<gene>
    <name evidence="1" type="ORF">HMPREF0281_00052</name>
</gene>
<dbReference type="Proteomes" id="UP000006015">
    <property type="component" value="Unassembled WGS sequence"/>
</dbReference>
<dbReference type="Gene3D" id="1.25.10.10">
    <property type="entry name" value="Leucine-rich Repeat Variant"/>
    <property type="match status" value="1"/>
</dbReference>
<dbReference type="SUPFAM" id="SSF48371">
    <property type="entry name" value="ARM repeat"/>
    <property type="match status" value="1"/>
</dbReference>
<keyword evidence="2" id="KW-1185">Reference proteome</keyword>
<dbReference type="Pfam" id="PF13646">
    <property type="entry name" value="HEAT_2"/>
    <property type="match status" value="1"/>
</dbReference>
<evidence type="ECO:0000313" key="2">
    <source>
        <dbReference type="Proteomes" id="UP000006015"/>
    </source>
</evidence>
<dbReference type="InterPro" id="IPR011989">
    <property type="entry name" value="ARM-like"/>
</dbReference>
<organism evidence="1 2">
    <name type="scientific">Corynebacterium ammoniagenes DSM 20306</name>
    <dbReference type="NCBI Taxonomy" id="649754"/>
    <lineage>
        <taxon>Bacteria</taxon>
        <taxon>Bacillati</taxon>
        <taxon>Actinomycetota</taxon>
        <taxon>Actinomycetes</taxon>
        <taxon>Mycobacteriales</taxon>
        <taxon>Corynebacteriaceae</taxon>
        <taxon>Corynebacterium</taxon>
    </lineage>
</organism>
<protein>
    <recommendedName>
        <fullName evidence="3">HEAT repeat protein</fullName>
    </recommendedName>
</protein>
<name>A0ABN0AIA3_CORAM</name>
<dbReference type="EMBL" id="ADNS01000001">
    <property type="protein sequence ID" value="EFG82522.1"/>
    <property type="molecule type" value="Genomic_DNA"/>
</dbReference>
<dbReference type="InterPro" id="IPR016024">
    <property type="entry name" value="ARM-type_fold"/>
</dbReference>
<proteinExistence type="predicted"/>
<evidence type="ECO:0000313" key="1">
    <source>
        <dbReference type="EMBL" id="EFG82522.1"/>
    </source>
</evidence>
<evidence type="ECO:0008006" key="3">
    <source>
        <dbReference type="Google" id="ProtNLM"/>
    </source>
</evidence>
<sequence length="180" mass="19709">MGTNPQSGDLPLLIAQLGKEPDFFVRDMLTWAITRHPVTTSYPLLVRALDNPDGRSQVLHTLSKLAHPDTWSVITAAMLHDEDIEVRTTAWRVAVAAVPDNQVDYLVAELIQELGRGDIDTQRSLSRALASLSFASRNRVAALATHARHVLALMDNPDAHDELSSDFARKLAALGPDGQD</sequence>
<comment type="caution">
    <text evidence="1">The sequence shown here is derived from an EMBL/GenBank/DDBJ whole genome shotgun (WGS) entry which is preliminary data.</text>
</comment>
<reference evidence="1 2" key="1">
    <citation type="submission" date="2010-04" db="EMBL/GenBank/DDBJ databases">
        <authorList>
            <person name="Weinstock G."/>
            <person name="Sodergren E."/>
            <person name="Clifton S."/>
            <person name="Fulton L."/>
            <person name="Fulton B."/>
            <person name="Courtney L."/>
            <person name="Fronick C."/>
            <person name="Harrison M."/>
            <person name="Strong C."/>
            <person name="Farmer C."/>
            <person name="Delahaunty K."/>
            <person name="Markovic C."/>
            <person name="Hall O."/>
            <person name="Minx P."/>
            <person name="Tomlinson C."/>
            <person name="Mitreva M."/>
            <person name="Hou S."/>
            <person name="Wollam A."/>
            <person name="Pepin K.H."/>
            <person name="Johnson M."/>
            <person name="Bhonagiri V."/>
            <person name="Zhang X."/>
            <person name="Suruliraj S."/>
            <person name="Warren W."/>
            <person name="Chinwalla A."/>
            <person name="Mardis E.R."/>
            <person name="Wilson R.K."/>
        </authorList>
    </citation>
    <scope>NUCLEOTIDE SEQUENCE [LARGE SCALE GENOMIC DNA]</scope>
    <source>
        <strain evidence="1 2">DSM 20306</strain>
    </source>
</reference>